<dbReference type="Gene3D" id="2.60.120.200">
    <property type="match status" value="1"/>
</dbReference>
<feature type="chain" id="PRO_5002774304" evidence="2">
    <location>
        <begin position="41"/>
        <end position="301"/>
    </location>
</feature>
<dbReference type="InterPro" id="IPR000757">
    <property type="entry name" value="Beta-glucanase-like"/>
</dbReference>
<protein>
    <submittedName>
        <fullName evidence="4">Glycoside hydrolase family 16</fullName>
    </submittedName>
</protein>
<dbReference type="PANTHER" id="PTHR10963">
    <property type="entry name" value="GLYCOSYL HYDROLASE-RELATED"/>
    <property type="match status" value="1"/>
</dbReference>
<dbReference type="PANTHER" id="PTHR10963:SF55">
    <property type="entry name" value="GLYCOSIDE HYDROLASE FAMILY 16 PROTEIN"/>
    <property type="match status" value="1"/>
</dbReference>
<proteinExistence type="inferred from homology"/>
<evidence type="ECO:0000256" key="2">
    <source>
        <dbReference type="SAM" id="SignalP"/>
    </source>
</evidence>
<evidence type="ECO:0000313" key="4">
    <source>
        <dbReference type="EMBL" id="ACB74555.1"/>
    </source>
</evidence>
<dbReference type="CAZy" id="GH16">
    <property type="family name" value="Glycoside Hydrolase Family 16"/>
</dbReference>
<comment type="similarity">
    <text evidence="1">Belongs to the glycosyl hydrolase 16 family.</text>
</comment>
<accession>B1ZPN6</accession>
<dbReference type="KEGG" id="ote:Oter_1270"/>
<name>B1ZPN6_OPITP</name>
<dbReference type="STRING" id="452637.Oter_1270"/>
<keyword evidence="5" id="KW-1185">Reference proteome</keyword>
<dbReference type="AlphaFoldDB" id="B1ZPN6"/>
<evidence type="ECO:0000256" key="1">
    <source>
        <dbReference type="ARBA" id="ARBA00006865"/>
    </source>
</evidence>
<dbReference type="Pfam" id="PF00722">
    <property type="entry name" value="Glyco_hydro_16"/>
    <property type="match status" value="1"/>
</dbReference>
<feature type="domain" description="GH16" evidence="3">
    <location>
        <begin position="42"/>
        <end position="299"/>
    </location>
</feature>
<gene>
    <name evidence="4" type="ordered locus">Oter_1270</name>
</gene>
<dbReference type="CDD" id="cd08023">
    <property type="entry name" value="GH16_laminarinase_like"/>
    <property type="match status" value="1"/>
</dbReference>
<sequence>MGTRRPLLVFALEPTLLTVSPMKHLPWLLLFLAAAGFAAAADSDSAAPATASKPAGWQLVWSDEFDRDGLPDPARWSYDVGGHGWGNRELQFYTDARAENARIENGRLIIEARREPWQEKNYTSARLVTKGHGDWLYGRFEIRAKLPQGVGTWPAIWMLPTTWDLGDGGWPDNGEIDIMEHVGYDPGVIHVSTHSQKYQWQKNTQRTATMNVPDAMSAFHIYALEWDGEEIRGYIDDRHYFTSRKDGGDWKSWPFFRPFHLVLNLAIGGAWGGVKGVDNSIFPQRMEIDYVRVYERPHAQP</sequence>
<keyword evidence="4" id="KW-0378">Hydrolase</keyword>
<organism evidence="4 5">
    <name type="scientific">Opitutus terrae (strain DSM 11246 / JCM 15787 / PB90-1)</name>
    <dbReference type="NCBI Taxonomy" id="452637"/>
    <lineage>
        <taxon>Bacteria</taxon>
        <taxon>Pseudomonadati</taxon>
        <taxon>Verrucomicrobiota</taxon>
        <taxon>Opitutia</taxon>
        <taxon>Opitutales</taxon>
        <taxon>Opitutaceae</taxon>
        <taxon>Opitutus</taxon>
    </lineage>
</organism>
<feature type="signal peptide" evidence="2">
    <location>
        <begin position="1"/>
        <end position="40"/>
    </location>
</feature>
<dbReference type="EMBL" id="CP001032">
    <property type="protein sequence ID" value="ACB74555.1"/>
    <property type="molecule type" value="Genomic_DNA"/>
</dbReference>
<dbReference type="GO" id="GO:0005975">
    <property type="term" value="P:carbohydrate metabolic process"/>
    <property type="evidence" value="ECO:0007669"/>
    <property type="project" value="InterPro"/>
</dbReference>
<dbReference type="Proteomes" id="UP000007013">
    <property type="component" value="Chromosome"/>
</dbReference>
<dbReference type="InterPro" id="IPR013320">
    <property type="entry name" value="ConA-like_dom_sf"/>
</dbReference>
<keyword evidence="2" id="KW-0732">Signal</keyword>
<evidence type="ECO:0000259" key="3">
    <source>
        <dbReference type="PROSITE" id="PS51762"/>
    </source>
</evidence>
<evidence type="ECO:0000313" key="5">
    <source>
        <dbReference type="Proteomes" id="UP000007013"/>
    </source>
</evidence>
<dbReference type="eggNOG" id="COG2273">
    <property type="taxonomic scope" value="Bacteria"/>
</dbReference>
<dbReference type="SUPFAM" id="SSF49899">
    <property type="entry name" value="Concanavalin A-like lectins/glucanases"/>
    <property type="match status" value="1"/>
</dbReference>
<dbReference type="GO" id="GO:0004553">
    <property type="term" value="F:hydrolase activity, hydrolyzing O-glycosyl compounds"/>
    <property type="evidence" value="ECO:0007669"/>
    <property type="project" value="InterPro"/>
</dbReference>
<dbReference type="PROSITE" id="PS51762">
    <property type="entry name" value="GH16_2"/>
    <property type="match status" value="1"/>
</dbReference>
<dbReference type="HOGENOM" id="CLU_019533_0_3_0"/>
<reference evidence="4 5" key="1">
    <citation type="journal article" date="2011" name="J. Bacteriol.">
        <title>Genome sequence of the verrucomicrobium Opitutus terrae PB90-1, an abundant inhabitant of rice paddy soil ecosystems.</title>
        <authorList>
            <person name="van Passel M.W."/>
            <person name="Kant R."/>
            <person name="Palva A."/>
            <person name="Copeland A."/>
            <person name="Lucas S."/>
            <person name="Lapidus A."/>
            <person name="Glavina del Rio T."/>
            <person name="Pitluck S."/>
            <person name="Goltsman E."/>
            <person name="Clum A."/>
            <person name="Sun H."/>
            <person name="Schmutz J."/>
            <person name="Larimer F.W."/>
            <person name="Land M.L."/>
            <person name="Hauser L."/>
            <person name="Kyrpides N."/>
            <person name="Mikhailova N."/>
            <person name="Richardson P.P."/>
            <person name="Janssen P.H."/>
            <person name="de Vos W.M."/>
            <person name="Smidt H."/>
        </authorList>
    </citation>
    <scope>NUCLEOTIDE SEQUENCE [LARGE SCALE GENOMIC DNA]</scope>
    <source>
        <strain evidence="5">DSM 11246 / JCM 15787 / PB90-1</strain>
    </source>
</reference>
<dbReference type="InterPro" id="IPR050546">
    <property type="entry name" value="Glycosyl_Hydrlase_16"/>
</dbReference>